<feature type="compositionally biased region" description="Low complexity" evidence="10">
    <location>
        <begin position="247"/>
        <end position="269"/>
    </location>
</feature>
<dbReference type="GO" id="GO:0005829">
    <property type="term" value="C:cytosol"/>
    <property type="evidence" value="ECO:0007669"/>
    <property type="project" value="UniProtKB-SubCell"/>
</dbReference>
<dbReference type="InterPro" id="IPR051960">
    <property type="entry name" value="eIF2B_gamma"/>
</dbReference>
<comment type="subcellular location">
    <subcellularLocation>
        <location evidence="1">Cytoplasm</location>
        <location evidence="1">Cytosol</location>
    </subcellularLocation>
</comment>
<dbReference type="InterPro" id="IPR029044">
    <property type="entry name" value="Nucleotide-diphossugar_trans"/>
</dbReference>
<accession>A0A1W0WNK0</accession>
<reference evidence="14" key="1">
    <citation type="submission" date="2017-01" db="EMBL/GenBank/DDBJ databases">
        <title>Comparative genomics of anhydrobiosis in the tardigrade Hypsibius dujardini.</title>
        <authorList>
            <person name="Yoshida Y."/>
            <person name="Koutsovoulos G."/>
            <person name="Laetsch D."/>
            <person name="Stevens L."/>
            <person name="Kumar S."/>
            <person name="Horikawa D."/>
            <person name="Ishino K."/>
            <person name="Komine S."/>
            <person name="Tomita M."/>
            <person name="Blaxter M."/>
            <person name="Arakawa K."/>
        </authorList>
    </citation>
    <scope>NUCLEOTIDE SEQUENCE [LARGE SCALE GENOMIC DNA]</scope>
    <source>
        <strain evidence="14">Z151</strain>
    </source>
</reference>
<comment type="subunit">
    <text evidence="9">Component of the translation initiation factor 2B (eIF2B) complex which is a heterodecamer of two sets of five different subunits: alpha, beta, gamma, delta and epsilon. Subunits alpha, beta and delta comprise a regulatory subcomplex and subunits epsilon and gamma comprise a catalytic subcomplex. Within the complex, the hexameric regulatory complex resides at the center, with the two heterodimeric catalytic subcomplexes bound on opposite sides.</text>
</comment>
<dbReference type="Gene3D" id="3.90.550.10">
    <property type="entry name" value="Spore Coat Polysaccharide Biosynthesis Protein SpsA, Chain A"/>
    <property type="match status" value="1"/>
</dbReference>
<dbReference type="AlphaFoldDB" id="A0A1W0WNK0"/>
<dbReference type="EMBL" id="MTYJ01000070">
    <property type="protein sequence ID" value="OQV16775.1"/>
    <property type="molecule type" value="Genomic_DNA"/>
</dbReference>
<dbReference type="Gene3D" id="2.160.10.10">
    <property type="entry name" value="Hexapeptide repeat proteins"/>
    <property type="match status" value="1"/>
</dbReference>
<evidence type="ECO:0000313" key="13">
    <source>
        <dbReference type="EMBL" id="OQV16775.1"/>
    </source>
</evidence>
<evidence type="ECO:0000256" key="8">
    <source>
        <dbReference type="ARBA" id="ARBA00045373"/>
    </source>
</evidence>
<dbReference type="OrthoDB" id="10250549at2759"/>
<evidence type="ECO:0000256" key="9">
    <source>
        <dbReference type="ARBA" id="ARBA00046432"/>
    </source>
</evidence>
<feature type="domain" description="EIF2B subunit epsilon/gamma LbH" evidence="12">
    <location>
        <begin position="360"/>
        <end position="455"/>
    </location>
</feature>
<dbReference type="PANTHER" id="PTHR45989">
    <property type="entry name" value="TRANSLATION INITIATION FACTOR EIF-2B SUBUNIT GAMMA"/>
    <property type="match status" value="1"/>
</dbReference>
<dbReference type="GO" id="GO:0005085">
    <property type="term" value="F:guanyl-nucleotide exchange factor activity"/>
    <property type="evidence" value="ECO:0007669"/>
    <property type="project" value="TreeGrafter"/>
</dbReference>
<dbReference type="PANTHER" id="PTHR45989:SF1">
    <property type="entry name" value="TRANSLATION INITIATION FACTOR EIF-2B SUBUNIT GAMMA"/>
    <property type="match status" value="1"/>
</dbReference>
<keyword evidence="14" id="KW-1185">Reference proteome</keyword>
<keyword evidence="5" id="KW-0648">Protein biosynthesis</keyword>
<dbReference type="SUPFAM" id="SSF53448">
    <property type="entry name" value="Nucleotide-diphospho-sugar transferases"/>
    <property type="match status" value="1"/>
</dbReference>
<organism evidence="13 14">
    <name type="scientific">Hypsibius exemplaris</name>
    <name type="common">Freshwater tardigrade</name>
    <dbReference type="NCBI Taxonomy" id="2072580"/>
    <lineage>
        <taxon>Eukaryota</taxon>
        <taxon>Metazoa</taxon>
        <taxon>Ecdysozoa</taxon>
        <taxon>Tardigrada</taxon>
        <taxon>Eutardigrada</taxon>
        <taxon>Parachela</taxon>
        <taxon>Hypsibioidea</taxon>
        <taxon>Hypsibiidae</taxon>
        <taxon>Hypsibius</taxon>
    </lineage>
</organism>
<dbReference type="Pfam" id="PF00483">
    <property type="entry name" value="NTP_transferase"/>
    <property type="match status" value="1"/>
</dbReference>
<dbReference type="GO" id="GO:0003743">
    <property type="term" value="F:translation initiation factor activity"/>
    <property type="evidence" value="ECO:0007669"/>
    <property type="project" value="UniProtKB-KW"/>
</dbReference>
<evidence type="ECO:0000259" key="12">
    <source>
        <dbReference type="Pfam" id="PF25084"/>
    </source>
</evidence>
<evidence type="ECO:0000256" key="10">
    <source>
        <dbReference type="SAM" id="MobiDB-lite"/>
    </source>
</evidence>
<dbReference type="InterPro" id="IPR005835">
    <property type="entry name" value="NTP_transferase_dom"/>
</dbReference>
<comment type="similarity">
    <text evidence="2">Belongs to the eIF-2B gamma/epsilon subunits family.</text>
</comment>
<dbReference type="Pfam" id="PF25084">
    <property type="entry name" value="LbH_EIF2B"/>
    <property type="match status" value="1"/>
</dbReference>
<evidence type="ECO:0000256" key="5">
    <source>
        <dbReference type="ARBA" id="ARBA00022917"/>
    </source>
</evidence>
<keyword evidence="4 13" id="KW-0396">Initiation factor</keyword>
<evidence type="ECO:0000256" key="4">
    <source>
        <dbReference type="ARBA" id="ARBA00022540"/>
    </source>
</evidence>
<evidence type="ECO:0000256" key="7">
    <source>
        <dbReference type="ARBA" id="ARBA00044229"/>
    </source>
</evidence>
<comment type="caution">
    <text evidence="13">The sequence shown here is derived from an EMBL/GenBank/DDBJ whole genome shotgun (WGS) entry which is preliminary data.</text>
</comment>
<name>A0A1W0WNK0_HYPEX</name>
<feature type="region of interest" description="Disordered" evidence="10">
    <location>
        <begin position="245"/>
        <end position="274"/>
    </location>
</feature>
<feature type="domain" description="Nucleotidyl transferase" evidence="11">
    <location>
        <begin position="7"/>
        <end position="137"/>
    </location>
</feature>
<dbReference type="InterPro" id="IPR056764">
    <property type="entry name" value="LbH_EIF2B3/5"/>
</dbReference>
<dbReference type="GO" id="GO:0005851">
    <property type="term" value="C:eukaryotic translation initiation factor 2B complex"/>
    <property type="evidence" value="ECO:0007669"/>
    <property type="project" value="TreeGrafter"/>
</dbReference>
<gene>
    <name evidence="13" type="ORF">BV898_09131</name>
</gene>
<proteinExistence type="inferred from homology"/>
<sequence>MVAEFQAVVLAYGSSSPLEELIPTPKPLLQIGNFPLIYYPLQWLLKNGFNQAIVVVSDSTERDIFTALAPFFENEMALEFVAFPEQEEFGTADALRSLHKKKKLKADLLVLSCDVIADICLQDVANLYRVHDASLTVVYQKALASDVLIPGAKTKKHHDREIIALEPVSNRVILATSEADAEEFLEMPRFLLMRYPRLRVRTALQDAHIYLLKKWVLDYLVAEPAISSVRSELIPKLVRKQHRSKSQKSSQWPTLSQQQQQHPHRQTPSEMTNNHQGEQLDRIAAEDELELLARDMSMWSDHQGDMADTYFGNSIRCYAYLADESFCMRVNTIASFCEANRQVPRILQALLPPNANPKFIHPGVVFQGKSQVGADSMIGEGTTVGDKVSIKKSIIGQNCRIAEKAKISNSVIMDDVTVAENGHVQGSVVCSGAVVGEKSELKDCLVGLRFDIAADCKFTSDTLTDVDQLMEY</sequence>
<evidence type="ECO:0000256" key="2">
    <source>
        <dbReference type="ARBA" id="ARBA00007878"/>
    </source>
</evidence>
<evidence type="ECO:0000313" key="14">
    <source>
        <dbReference type="Proteomes" id="UP000192578"/>
    </source>
</evidence>
<protein>
    <recommendedName>
        <fullName evidence="6">Translation initiation factor eIF2B subunit gamma</fullName>
    </recommendedName>
    <alternativeName>
        <fullName evidence="7">eIF2B GDP-GTP exchange factor subunit gamma</fullName>
    </alternativeName>
</protein>
<keyword evidence="3" id="KW-0963">Cytoplasm</keyword>
<evidence type="ECO:0000259" key="11">
    <source>
        <dbReference type="Pfam" id="PF00483"/>
    </source>
</evidence>
<evidence type="ECO:0000256" key="3">
    <source>
        <dbReference type="ARBA" id="ARBA00022490"/>
    </source>
</evidence>
<comment type="function">
    <text evidence="8">Acts as a component of the translation initiation factor 2B (eIF2B) complex, which catalyzes the exchange of GDP for GTP on the eukaryotic initiation factor 2 (eIF2) complex gamma subunit. Its guanine nucleotide exchange factor activity is repressed when bound to eIF2 complex phosphorylated on the alpha subunit, thereby limiting the amount of methionyl-initiator methionine tRNA available to the ribosome and consequently global translation is repressed.</text>
</comment>
<evidence type="ECO:0000256" key="1">
    <source>
        <dbReference type="ARBA" id="ARBA00004514"/>
    </source>
</evidence>
<dbReference type="GO" id="GO:0002183">
    <property type="term" value="P:cytoplasmic translational initiation"/>
    <property type="evidence" value="ECO:0007669"/>
    <property type="project" value="TreeGrafter"/>
</dbReference>
<evidence type="ECO:0000256" key="6">
    <source>
        <dbReference type="ARBA" id="ARBA00044196"/>
    </source>
</evidence>
<dbReference type="CDD" id="cd04652">
    <property type="entry name" value="LbH_eIF2B_gamma_C"/>
    <property type="match status" value="1"/>
</dbReference>
<dbReference type="Proteomes" id="UP000192578">
    <property type="component" value="Unassembled WGS sequence"/>
</dbReference>